<dbReference type="RefSeq" id="WP_246367806.1">
    <property type="nucleotide sequence ID" value="NZ_JAAAMM010000002.1"/>
</dbReference>
<evidence type="ECO:0000313" key="4">
    <source>
        <dbReference type="Proteomes" id="UP000588647"/>
    </source>
</evidence>
<evidence type="ECO:0000256" key="2">
    <source>
        <dbReference type="SAM" id="Phobius"/>
    </source>
</evidence>
<feature type="transmembrane region" description="Helical" evidence="2">
    <location>
        <begin position="34"/>
        <end position="57"/>
    </location>
</feature>
<name>A0A7W6HDF5_9HYPH</name>
<keyword evidence="4" id="KW-1185">Reference proteome</keyword>
<evidence type="ECO:0000313" key="3">
    <source>
        <dbReference type="EMBL" id="MBB4003116.1"/>
    </source>
</evidence>
<protein>
    <submittedName>
        <fullName evidence="3">Uncharacterized protein</fullName>
    </submittedName>
</protein>
<keyword evidence="2" id="KW-0812">Transmembrane</keyword>
<gene>
    <name evidence="3" type="ORF">GGR03_002191</name>
</gene>
<reference evidence="3 4" key="1">
    <citation type="submission" date="2020-08" db="EMBL/GenBank/DDBJ databases">
        <title>Genomic Encyclopedia of Type Strains, Phase IV (KMG-IV): sequencing the most valuable type-strain genomes for metagenomic binning, comparative biology and taxonomic classification.</title>
        <authorList>
            <person name="Goeker M."/>
        </authorList>
    </citation>
    <scope>NUCLEOTIDE SEQUENCE [LARGE SCALE GENOMIC DNA]</scope>
    <source>
        <strain evidence="3 4">DSM 103570</strain>
    </source>
</reference>
<feature type="region of interest" description="Disordered" evidence="1">
    <location>
        <begin position="1"/>
        <end position="28"/>
    </location>
</feature>
<organism evidence="3 4">
    <name type="scientific">Aurantimonas endophytica</name>
    <dbReference type="NCBI Taxonomy" id="1522175"/>
    <lineage>
        <taxon>Bacteria</taxon>
        <taxon>Pseudomonadati</taxon>
        <taxon>Pseudomonadota</taxon>
        <taxon>Alphaproteobacteria</taxon>
        <taxon>Hyphomicrobiales</taxon>
        <taxon>Aurantimonadaceae</taxon>
        <taxon>Aurantimonas</taxon>
    </lineage>
</organism>
<accession>A0A7W6HDF5</accession>
<keyword evidence="2" id="KW-1133">Transmembrane helix</keyword>
<dbReference type="Proteomes" id="UP000588647">
    <property type="component" value="Unassembled WGS sequence"/>
</dbReference>
<sequence length="199" mass="21783">MESAPRYSQQRPSGTAGAAMPAGRGSRHRRARPVGLTHIVVGAFGVLAVLLVIGLAIREPVGDKPYLKIAGAGFIFNYRVAEVFYGFTAEVQKPVRNLSLIEAEFEDPAGGPQIRVSERLNPRTKRYSLRTPPVRGVQKDRPYKVTVRLIQNGDNAVLFEEELAVRSQMADDVVPEQPLTVGPGYRRNPALAKDTPAPQ</sequence>
<proteinExistence type="predicted"/>
<evidence type="ECO:0000256" key="1">
    <source>
        <dbReference type="SAM" id="MobiDB-lite"/>
    </source>
</evidence>
<feature type="region of interest" description="Disordered" evidence="1">
    <location>
        <begin position="175"/>
        <end position="199"/>
    </location>
</feature>
<comment type="caution">
    <text evidence="3">The sequence shown here is derived from an EMBL/GenBank/DDBJ whole genome shotgun (WGS) entry which is preliminary data.</text>
</comment>
<dbReference type="EMBL" id="JACIEM010000002">
    <property type="protein sequence ID" value="MBB4003116.1"/>
    <property type="molecule type" value="Genomic_DNA"/>
</dbReference>
<dbReference type="AlphaFoldDB" id="A0A7W6HDF5"/>
<keyword evidence="2" id="KW-0472">Membrane</keyword>
<feature type="compositionally biased region" description="Polar residues" evidence="1">
    <location>
        <begin position="1"/>
        <end position="13"/>
    </location>
</feature>